<dbReference type="GeneID" id="64655556"/>
<proteinExistence type="predicted"/>
<evidence type="ECO:0000256" key="1">
    <source>
        <dbReference type="SAM" id="MobiDB-lite"/>
    </source>
</evidence>
<sequence length="91" mass="10345">MHQLLSTQSLSRLPARKRSKYDVNSSDDESLHNLDLLKSYLNSLRVSRPEIISISGVLKYWENARVTRPRLAQMALDFLSASGGCLCFDIF</sequence>
<name>A0AAD4ED14_9AGAM</name>
<keyword evidence="3" id="KW-1185">Reference proteome</keyword>
<evidence type="ECO:0000313" key="3">
    <source>
        <dbReference type="Proteomes" id="UP001195769"/>
    </source>
</evidence>
<dbReference type="Proteomes" id="UP001195769">
    <property type="component" value="Unassembled WGS sequence"/>
</dbReference>
<comment type="caution">
    <text evidence="2">The sequence shown here is derived from an EMBL/GenBank/DDBJ whole genome shotgun (WGS) entry which is preliminary data.</text>
</comment>
<accession>A0AAD4ED14</accession>
<dbReference type="AlphaFoldDB" id="A0AAD4ED14"/>
<gene>
    <name evidence="2" type="ORF">F5891DRAFT_1022943</name>
</gene>
<feature type="region of interest" description="Disordered" evidence="1">
    <location>
        <begin position="1"/>
        <end position="28"/>
    </location>
</feature>
<protein>
    <submittedName>
        <fullName evidence="2">Uncharacterized protein</fullName>
    </submittedName>
</protein>
<dbReference type="RefSeq" id="XP_041228263.1">
    <property type="nucleotide sequence ID" value="XM_041361258.1"/>
</dbReference>
<dbReference type="EMBL" id="JABBWK010000016">
    <property type="protein sequence ID" value="KAG1902688.1"/>
    <property type="molecule type" value="Genomic_DNA"/>
</dbReference>
<reference evidence="2" key="1">
    <citation type="journal article" date="2020" name="New Phytol.">
        <title>Comparative genomics reveals dynamic genome evolution in host specialist ectomycorrhizal fungi.</title>
        <authorList>
            <person name="Lofgren L.A."/>
            <person name="Nguyen N.H."/>
            <person name="Vilgalys R."/>
            <person name="Ruytinx J."/>
            <person name="Liao H.L."/>
            <person name="Branco S."/>
            <person name="Kuo A."/>
            <person name="LaButti K."/>
            <person name="Lipzen A."/>
            <person name="Andreopoulos W."/>
            <person name="Pangilinan J."/>
            <person name="Riley R."/>
            <person name="Hundley H."/>
            <person name="Na H."/>
            <person name="Barry K."/>
            <person name="Grigoriev I.V."/>
            <person name="Stajich J.E."/>
            <person name="Kennedy P.G."/>
        </authorList>
    </citation>
    <scope>NUCLEOTIDE SEQUENCE</scope>
    <source>
        <strain evidence="2">FC203</strain>
    </source>
</reference>
<evidence type="ECO:0000313" key="2">
    <source>
        <dbReference type="EMBL" id="KAG1902688.1"/>
    </source>
</evidence>
<organism evidence="2 3">
    <name type="scientific">Suillus fuscotomentosus</name>
    <dbReference type="NCBI Taxonomy" id="1912939"/>
    <lineage>
        <taxon>Eukaryota</taxon>
        <taxon>Fungi</taxon>
        <taxon>Dikarya</taxon>
        <taxon>Basidiomycota</taxon>
        <taxon>Agaricomycotina</taxon>
        <taxon>Agaricomycetes</taxon>
        <taxon>Agaricomycetidae</taxon>
        <taxon>Boletales</taxon>
        <taxon>Suillineae</taxon>
        <taxon>Suillaceae</taxon>
        <taxon>Suillus</taxon>
    </lineage>
</organism>
<feature type="compositionally biased region" description="Polar residues" evidence="1">
    <location>
        <begin position="1"/>
        <end position="11"/>
    </location>
</feature>